<evidence type="ECO:0008006" key="4">
    <source>
        <dbReference type="Google" id="ProtNLM"/>
    </source>
</evidence>
<keyword evidence="2" id="KW-0732">Signal</keyword>
<feature type="chain" id="PRO_5031167845" description="Secreted protein" evidence="2">
    <location>
        <begin position="18"/>
        <end position="159"/>
    </location>
</feature>
<accession>A0A7R9I1V4</accession>
<evidence type="ECO:0000256" key="2">
    <source>
        <dbReference type="SAM" id="SignalP"/>
    </source>
</evidence>
<protein>
    <recommendedName>
        <fullName evidence="4">Secreted protein</fullName>
    </recommendedName>
</protein>
<evidence type="ECO:0000313" key="3">
    <source>
        <dbReference type="EMBL" id="CAD7444337.1"/>
    </source>
</evidence>
<organism evidence="3">
    <name type="scientific">Timema bartmani</name>
    <dbReference type="NCBI Taxonomy" id="61472"/>
    <lineage>
        <taxon>Eukaryota</taxon>
        <taxon>Metazoa</taxon>
        <taxon>Ecdysozoa</taxon>
        <taxon>Arthropoda</taxon>
        <taxon>Hexapoda</taxon>
        <taxon>Insecta</taxon>
        <taxon>Pterygota</taxon>
        <taxon>Neoptera</taxon>
        <taxon>Polyneoptera</taxon>
        <taxon>Phasmatodea</taxon>
        <taxon>Timematodea</taxon>
        <taxon>Timematoidea</taxon>
        <taxon>Timematidae</taxon>
        <taxon>Timema</taxon>
    </lineage>
</organism>
<dbReference type="AlphaFoldDB" id="A0A7R9I1V4"/>
<sequence length="159" mass="18147">MATGILLFITLVTRVPATITATRVYLTGSRGQHGVAWTKTTMEESRHANHEKALERHSHSEWSNARELVASIRAPCRRLRLSRMSHTGWRRSSQRPAQGPCAHQAHSPGERTRSRCNRCDASQRSSQSRRYNRATNNWPLWLNAQQLAITAPVSRNRDR</sequence>
<feature type="region of interest" description="Disordered" evidence="1">
    <location>
        <begin position="85"/>
        <end position="131"/>
    </location>
</feature>
<evidence type="ECO:0000256" key="1">
    <source>
        <dbReference type="SAM" id="MobiDB-lite"/>
    </source>
</evidence>
<feature type="signal peptide" evidence="2">
    <location>
        <begin position="1"/>
        <end position="17"/>
    </location>
</feature>
<proteinExistence type="predicted"/>
<dbReference type="EMBL" id="OD566596">
    <property type="protein sequence ID" value="CAD7444337.1"/>
    <property type="molecule type" value="Genomic_DNA"/>
</dbReference>
<name>A0A7R9I1V4_9NEOP</name>
<gene>
    <name evidence="3" type="ORF">TBIB3V08_LOCUS6717</name>
</gene>
<reference evidence="3" key="1">
    <citation type="submission" date="2020-11" db="EMBL/GenBank/DDBJ databases">
        <authorList>
            <person name="Tran Van P."/>
        </authorList>
    </citation>
    <scope>NUCLEOTIDE SEQUENCE</scope>
</reference>